<dbReference type="Proteomes" id="UP000243499">
    <property type="component" value="Chromosome 2"/>
</dbReference>
<organism evidence="1">
    <name type="scientific">Panicum hallii</name>
    <dbReference type="NCBI Taxonomy" id="206008"/>
    <lineage>
        <taxon>Eukaryota</taxon>
        <taxon>Viridiplantae</taxon>
        <taxon>Streptophyta</taxon>
        <taxon>Embryophyta</taxon>
        <taxon>Tracheophyta</taxon>
        <taxon>Spermatophyta</taxon>
        <taxon>Magnoliopsida</taxon>
        <taxon>Liliopsida</taxon>
        <taxon>Poales</taxon>
        <taxon>Poaceae</taxon>
        <taxon>PACMAD clade</taxon>
        <taxon>Panicoideae</taxon>
        <taxon>Panicodae</taxon>
        <taxon>Paniceae</taxon>
        <taxon>Panicinae</taxon>
        <taxon>Panicum</taxon>
        <taxon>Panicum sect. Panicum</taxon>
    </lineage>
</organism>
<dbReference type="EMBL" id="CM008047">
    <property type="protein sequence ID" value="PVH64436.1"/>
    <property type="molecule type" value="Genomic_DNA"/>
</dbReference>
<name>A0A2T8KQK5_9POAL</name>
<gene>
    <name evidence="1" type="ORF">PAHAL_2G267000</name>
</gene>
<accession>A0A2T8KQK5</accession>
<evidence type="ECO:0000313" key="1">
    <source>
        <dbReference type="EMBL" id="PVH64436.1"/>
    </source>
</evidence>
<protein>
    <submittedName>
        <fullName evidence="1">Uncharacterized protein</fullName>
    </submittedName>
</protein>
<sequence length="63" mass="7136">MRGVFLWSEANNIYFYITQAWIHLRVTGILGRCYSTATVTDIMSAKVKSKFTTSSSCQQLPIT</sequence>
<dbReference type="Gramene" id="PVH64436">
    <property type="protein sequence ID" value="PVH64436"/>
    <property type="gene ID" value="PAHAL_2G267000"/>
</dbReference>
<reference evidence="1" key="1">
    <citation type="submission" date="2018-04" db="EMBL/GenBank/DDBJ databases">
        <title>WGS assembly of Panicum hallii.</title>
        <authorList>
            <person name="Lovell J."/>
            <person name="Jenkins J."/>
            <person name="Lowry D."/>
            <person name="Mamidi S."/>
            <person name="Sreedasyam A."/>
            <person name="Weng X."/>
            <person name="Barry K."/>
            <person name="Bonette J."/>
            <person name="Campitelli B."/>
            <person name="Daum C."/>
            <person name="Gordon S."/>
            <person name="Gould B."/>
            <person name="Lipzen A."/>
            <person name="Macqueen A."/>
            <person name="Palacio-Mejia J."/>
            <person name="Plott C."/>
            <person name="Shakirov E."/>
            <person name="Shu S."/>
            <person name="Yoshinaga Y."/>
            <person name="Zane M."/>
            <person name="Rokhsar D."/>
            <person name="Grimwood J."/>
            <person name="Schmutz J."/>
            <person name="Juenger T."/>
        </authorList>
    </citation>
    <scope>NUCLEOTIDE SEQUENCE [LARGE SCALE GENOMIC DNA]</scope>
    <source>
        <strain evidence="1">FIL2</strain>
    </source>
</reference>
<dbReference type="AlphaFoldDB" id="A0A2T8KQK5"/>
<proteinExistence type="predicted"/>